<feature type="transmembrane region" description="Helical" evidence="7">
    <location>
        <begin position="129"/>
        <end position="146"/>
    </location>
</feature>
<feature type="transmembrane region" description="Helical" evidence="7">
    <location>
        <begin position="292"/>
        <end position="311"/>
    </location>
</feature>
<feature type="transmembrane region" description="Helical" evidence="7">
    <location>
        <begin position="96"/>
        <end position="117"/>
    </location>
</feature>
<feature type="transmembrane region" description="Helical" evidence="7">
    <location>
        <begin position="317"/>
        <end position="336"/>
    </location>
</feature>
<dbReference type="Pfam" id="PF00999">
    <property type="entry name" value="Na_H_Exchanger"/>
    <property type="match status" value="1"/>
</dbReference>
<keyword evidence="4 7" id="KW-1133">Transmembrane helix</keyword>
<evidence type="ECO:0000256" key="7">
    <source>
        <dbReference type="SAM" id="Phobius"/>
    </source>
</evidence>
<feature type="domain" description="Cation/H+ exchanger transmembrane" evidence="8">
    <location>
        <begin position="74"/>
        <end position="457"/>
    </location>
</feature>
<dbReference type="InterPro" id="IPR038770">
    <property type="entry name" value="Na+/solute_symporter_sf"/>
</dbReference>
<feature type="transmembrane region" description="Helical" evidence="7">
    <location>
        <begin position="192"/>
        <end position="214"/>
    </location>
</feature>
<dbReference type="RefSeq" id="WP_112744988.1">
    <property type="nucleotide sequence ID" value="NZ_QMFY01000001.1"/>
</dbReference>
<evidence type="ECO:0000256" key="4">
    <source>
        <dbReference type="ARBA" id="ARBA00022989"/>
    </source>
</evidence>
<dbReference type="InterPro" id="IPR050794">
    <property type="entry name" value="CPA2_transporter"/>
</dbReference>
<evidence type="ECO:0000256" key="5">
    <source>
        <dbReference type="ARBA" id="ARBA00023065"/>
    </source>
</evidence>
<evidence type="ECO:0000256" key="1">
    <source>
        <dbReference type="ARBA" id="ARBA00004141"/>
    </source>
</evidence>
<sequence>MTKKLLFYLILIGVFGGLIYWVTIQGSLLESQKAVSDATQIKGDYTPFEMFQDTFHHNLVHPLARLILQIISIILISRIFGFIFNKIGQPTVIGEIIAGIVLGPSVLGMFFPEFSLFLFPQESLGNLQFLSQVGLILFMFVIGLELDLKILRGKANDAVVISHASIIIPYFLGMLLAYFLYEEFAPANISYISFSLFMGIAMSITAFPVLARVIQERDLTKTRLGIIAITCAAADDVTAWCILAAVIAIVKAGTFVSALYTIALALGYVLFMLFVIQPFLKRIGTIYSDRETISKTIVAVAFLVLLISSYLAEIIGIHALFGAFLAGVIMPPSFSFRKILTEKIEDVSLVLLLPLFFVFTGLRTQIGLLNESHLWITCGWIILTAVVGKFGGSTLAARVVGTSWRESLAIGALMNTRGLMELIVLNIGFDLGVLSPPVFAMLVLMALVTTFMTGPALDLINYFYPERDGETSSAAKLYKILISFGPPLKGKILLRLADQITHKKKEEAAITAFHLTPSADINPKEAREYELESFKLVKQEADQLKIDITTLYRATNDISKEITTQANRGKYDLLLVGGSKSLFSADVLGGKVKDYLEDVHCQIGVFVDKDFDVADKILVPLQDNTDLYLISFAERFIQNNNAKVVLYDRNRLLKTNMIFSMAVEKINTEYADSISVLESHQISGDYLKAFNLVMMSYGQWKDFSRQKTSWINYTPSVLILKSQENT</sequence>
<organism evidence="9 10">
    <name type="scientific">Pseudochryseolinea flava</name>
    <dbReference type="NCBI Taxonomy" id="2059302"/>
    <lineage>
        <taxon>Bacteria</taxon>
        <taxon>Pseudomonadati</taxon>
        <taxon>Bacteroidota</taxon>
        <taxon>Cytophagia</taxon>
        <taxon>Cytophagales</taxon>
        <taxon>Fulvivirgaceae</taxon>
        <taxon>Pseudochryseolinea</taxon>
    </lineage>
</organism>
<proteinExistence type="predicted"/>
<feature type="transmembrane region" description="Helical" evidence="7">
    <location>
        <begin position="348"/>
        <end position="368"/>
    </location>
</feature>
<dbReference type="OrthoDB" id="9793589at2"/>
<keyword evidence="10" id="KW-1185">Reference proteome</keyword>
<feature type="transmembrane region" description="Helical" evidence="7">
    <location>
        <begin position="374"/>
        <end position="396"/>
    </location>
</feature>
<feature type="transmembrane region" description="Helical" evidence="7">
    <location>
        <begin position="66"/>
        <end position="84"/>
    </location>
</feature>
<evidence type="ECO:0000313" key="10">
    <source>
        <dbReference type="Proteomes" id="UP000251889"/>
    </source>
</evidence>
<evidence type="ECO:0000256" key="3">
    <source>
        <dbReference type="ARBA" id="ARBA00022692"/>
    </source>
</evidence>
<comment type="caution">
    <text evidence="9">The sequence shown here is derived from an EMBL/GenBank/DDBJ whole genome shotgun (WGS) entry which is preliminary data.</text>
</comment>
<evidence type="ECO:0000313" key="9">
    <source>
        <dbReference type="EMBL" id="RAW02773.1"/>
    </source>
</evidence>
<dbReference type="Proteomes" id="UP000251889">
    <property type="component" value="Unassembled WGS sequence"/>
</dbReference>
<keyword evidence="3 7" id="KW-0812">Transmembrane</keyword>
<keyword evidence="5" id="KW-0406">Ion transport</keyword>
<name>A0A364Y7A0_9BACT</name>
<dbReference type="PANTHER" id="PTHR32468">
    <property type="entry name" value="CATION/H + ANTIPORTER"/>
    <property type="match status" value="1"/>
</dbReference>
<evidence type="ECO:0000259" key="8">
    <source>
        <dbReference type="Pfam" id="PF00999"/>
    </source>
</evidence>
<feature type="transmembrane region" description="Helical" evidence="7">
    <location>
        <begin position="158"/>
        <end position="180"/>
    </location>
</feature>
<keyword evidence="6 7" id="KW-0472">Membrane</keyword>
<comment type="subcellular location">
    <subcellularLocation>
        <location evidence="1">Membrane</location>
        <topology evidence="1">Multi-pass membrane protein</topology>
    </subcellularLocation>
</comment>
<dbReference type="GO" id="GO:1902600">
    <property type="term" value="P:proton transmembrane transport"/>
    <property type="evidence" value="ECO:0007669"/>
    <property type="project" value="InterPro"/>
</dbReference>
<dbReference type="PANTHER" id="PTHR32468:SF0">
    <property type="entry name" value="K(+)_H(+) ANTIPORTER 1"/>
    <property type="match status" value="1"/>
</dbReference>
<evidence type="ECO:0000256" key="2">
    <source>
        <dbReference type="ARBA" id="ARBA00022448"/>
    </source>
</evidence>
<feature type="transmembrane region" description="Helical" evidence="7">
    <location>
        <begin position="255"/>
        <end position="280"/>
    </location>
</feature>
<keyword evidence="2" id="KW-0813">Transport</keyword>
<feature type="transmembrane region" description="Helical" evidence="7">
    <location>
        <begin position="5"/>
        <end position="23"/>
    </location>
</feature>
<feature type="transmembrane region" description="Helical" evidence="7">
    <location>
        <begin position="226"/>
        <end position="249"/>
    </location>
</feature>
<reference evidence="9 10" key="1">
    <citation type="submission" date="2018-06" db="EMBL/GenBank/DDBJ databases">
        <title>Chryseolinea flavus sp. nov., a member of the phylum Bacteroidetes isolated from soil.</title>
        <authorList>
            <person name="Li Y."/>
            <person name="Wang J."/>
        </authorList>
    </citation>
    <scope>NUCLEOTIDE SEQUENCE [LARGE SCALE GENOMIC DNA]</scope>
    <source>
        <strain evidence="9 10">SDU1-6</strain>
    </source>
</reference>
<dbReference type="EMBL" id="QMFY01000001">
    <property type="protein sequence ID" value="RAW02773.1"/>
    <property type="molecule type" value="Genomic_DNA"/>
</dbReference>
<dbReference type="GO" id="GO:0016020">
    <property type="term" value="C:membrane"/>
    <property type="evidence" value="ECO:0007669"/>
    <property type="project" value="UniProtKB-SubCell"/>
</dbReference>
<evidence type="ECO:0000256" key="6">
    <source>
        <dbReference type="ARBA" id="ARBA00023136"/>
    </source>
</evidence>
<dbReference type="InterPro" id="IPR006153">
    <property type="entry name" value="Cation/H_exchanger_TM"/>
</dbReference>
<gene>
    <name evidence="9" type="ORF">DQQ10_01300</name>
</gene>
<accession>A0A364Y7A0</accession>
<dbReference type="AlphaFoldDB" id="A0A364Y7A0"/>
<dbReference type="GO" id="GO:0015297">
    <property type="term" value="F:antiporter activity"/>
    <property type="evidence" value="ECO:0007669"/>
    <property type="project" value="InterPro"/>
</dbReference>
<protein>
    <submittedName>
        <fullName evidence="9">Cation/H(+) antiporter</fullName>
    </submittedName>
</protein>
<dbReference type="Gene3D" id="1.20.1530.20">
    <property type="match status" value="1"/>
</dbReference>